<comment type="caution">
    <text evidence="1">The sequence shown here is derived from an EMBL/GenBank/DDBJ whole genome shotgun (WGS) entry which is preliminary data.</text>
</comment>
<accession>A0A0F9EYM4</accession>
<reference evidence="1" key="1">
    <citation type="journal article" date="2015" name="Nature">
        <title>Complex archaea that bridge the gap between prokaryotes and eukaryotes.</title>
        <authorList>
            <person name="Spang A."/>
            <person name="Saw J.H."/>
            <person name="Jorgensen S.L."/>
            <person name="Zaremba-Niedzwiedzka K."/>
            <person name="Martijn J."/>
            <person name="Lind A.E."/>
            <person name="van Eijk R."/>
            <person name="Schleper C."/>
            <person name="Guy L."/>
            <person name="Ettema T.J."/>
        </authorList>
    </citation>
    <scope>NUCLEOTIDE SEQUENCE</scope>
</reference>
<dbReference type="AlphaFoldDB" id="A0A0F9EYM4"/>
<organism evidence="1">
    <name type="scientific">marine sediment metagenome</name>
    <dbReference type="NCBI Taxonomy" id="412755"/>
    <lineage>
        <taxon>unclassified sequences</taxon>
        <taxon>metagenomes</taxon>
        <taxon>ecological metagenomes</taxon>
    </lineage>
</organism>
<gene>
    <name evidence="1" type="ORF">LCGC14_2017280</name>
</gene>
<proteinExistence type="predicted"/>
<dbReference type="EMBL" id="LAZR01023238">
    <property type="protein sequence ID" value="KKL79198.1"/>
    <property type="molecule type" value="Genomic_DNA"/>
</dbReference>
<sequence>MVVDNGSIPDWVLAYWWAKNPPRKPNRPLEAGDCWQSDDDTEMHYVDSNLLERYLPL</sequence>
<protein>
    <submittedName>
        <fullName evidence="1">Uncharacterized protein</fullName>
    </submittedName>
</protein>
<evidence type="ECO:0000313" key="1">
    <source>
        <dbReference type="EMBL" id="KKL79198.1"/>
    </source>
</evidence>
<name>A0A0F9EYM4_9ZZZZ</name>